<dbReference type="PANTHER" id="PTHR22803">
    <property type="entry name" value="MANNOSE, PHOSPHOLIPASE, LECTIN RECEPTOR RELATED"/>
    <property type="match status" value="1"/>
</dbReference>
<evidence type="ECO:0000313" key="4">
    <source>
        <dbReference type="EMBL" id="KAI7811197.1"/>
    </source>
</evidence>
<comment type="caution">
    <text evidence="4">The sequence shown here is derived from an EMBL/GenBank/DDBJ whole genome shotgun (WGS) entry which is preliminary data.</text>
</comment>
<dbReference type="SMART" id="SM00034">
    <property type="entry name" value="CLECT"/>
    <property type="match status" value="1"/>
</dbReference>
<name>A0A9W8C932_TRIRA</name>
<proteinExistence type="predicted"/>
<evidence type="ECO:0000256" key="2">
    <source>
        <dbReference type="SAM" id="SignalP"/>
    </source>
</evidence>
<dbReference type="InterPro" id="IPR001304">
    <property type="entry name" value="C-type_lectin-like"/>
</dbReference>
<organism evidence="4 5">
    <name type="scientific">Triplophysa rosa</name>
    <name type="common">Cave loach</name>
    <dbReference type="NCBI Taxonomy" id="992332"/>
    <lineage>
        <taxon>Eukaryota</taxon>
        <taxon>Metazoa</taxon>
        <taxon>Chordata</taxon>
        <taxon>Craniata</taxon>
        <taxon>Vertebrata</taxon>
        <taxon>Euteleostomi</taxon>
        <taxon>Actinopterygii</taxon>
        <taxon>Neopterygii</taxon>
        <taxon>Teleostei</taxon>
        <taxon>Ostariophysi</taxon>
        <taxon>Cypriniformes</taxon>
        <taxon>Nemacheilidae</taxon>
        <taxon>Triplophysa</taxon>
    </lineage>
</organism>
<reference evidence="4" key="1">
    <citation type="submission" date="2021-02" db="EMBL/GenBank/DDBJ databases">
        <title>Comparative genomics reveals that relaxation of natural selection precedes convergent phenotypic evolution of cavefish.</title>
        <authorList>
            <person name="Peng Z."/>
        </authorList>
    </citation>
    <scope>NUCLEOTIDE SEQUENCE</scope>
    <source>
        <tissue evidence="4">Muscle</tissue>
    </source>
</reference>
<keyword evidence="1" id="KW-1015">Disulfide bond</keyword>
<dbReference type="PROSITE" id="PS00615">
    <property type="entry name" value="C_TYPE_LECTIN_1"/>
    <property type="match status" value="1"/>
</dbReference>
<evidence type="ECO:0000256" key="1">
    <source>
        <dbReference type="ARBA" id="ARBA00023157"/>
    </source>
</evidence>
<accession>A0A9W8C932</accession>
<dbReference type="PROSITE" id="PS50041">
    <property type="entry name" value="C_TYPE_LECTIN_2"/>
    <property type="match status" value="1"/>
</dbReference>
<dbReference type="OrthoDB" id="441660at2759"/>
<protein>
    <submittedName>
        <fullName evidence="4">Galactose-specific lectin nattectin</fullName>
    </submittedName>
</protein>
<dbReference type="InterPro" id="IPR016186">
    <property type="entry name" value="C-type_lectin-like/link_sf"/>
</dbReference>
<feature type="domain" description="C-type lectin" evidence="3">
    <location>
        <begin position="38"/>
        <end position="157"/>
    </location>
</feature>
<dbReference type="SUPFAM" id="SSF56436">
    <property type="entry name" value="C-type lectin-like"/>
    <property type="match status" value="1"/>
</dbReference>
<dbReference type="PRINTS" id="PR01504">
    <property type="entry name" value="PNCREATITSAP"/>
</dbReference>
<sequence>MWKSASLLCFVLVLNEVSGVNSEEPIMGRKCPSGWQKFGSQCFKFFKEQKTWAEAEQHCIELGGNLASIHSQLTHNYLKSLVKREAGAMTRTWIGGHDATQDFIWFWSDGSRFVYKDWHTGEPNNAEGAEKCLEMGYGEEQRWNDAPCSTKLFFLCYRASRIEF</sequence>
<evidence type="ECO:0000259" key="3">
    <source>
        <dbReference type="PROSITE" id="PS50041"/>
    </source>
</evidence>
<dbReference type="EMBL" id="JAFHDT010000004">
    <property type="protein sequence ID" value="KAI7811197.1"/>
    <property type="molecule type" value="Genomic_DNA"/>
</dbReference>
<dbReference type="InterPro" id="IPR016187">
    <property type="entry name" value="CTDL_fold"/>
</dbReference>
<feature type="signal peptide" evidence="2">
    <location>
        <begin position="1"/>
        <end position="22"/>
    </location>
</feature>
<dbReference type="AlphaFoldDB" id="A0A9W8C932"/>
<evidence type="ECO:0000313" key="5">
    <source>
        <dbReference type="Proteomes" id="UP001059041"/>
    </source>
</evidence>
<dbReference type="InterPro" id="IPR018378">
    <property type="entry name" value="C-type_lectin_CS"/>
</dbReference>
<dbReference type="Gene3D" id="3.10.100.10">
    <property type="entry name" value="Mannose-Binding Protein A, subunit A"/>
    <property type="match status" value="1"/>
</dbReference>
<dbReference type="Pfam" id="PF00059">
    <property type="entry name" value="Lectin_C"/>
    <property type="match status" value="1"/>
</dbReference>
<keyword evidence="5" id="KW-1185">Reference proteome</keyword>
<keyword evidence="2" id="KW-0732">Signal</keyword>
<feature type="chain" id="PRO_5040721445" evidence="2">
    <location>
        <begin position="23"/>
        <end position="164"/>
    </location>
</feature>
<dbReference type="Proteomes" id="UP001059041">
    <property type="component" value="Linkage Group LG4"/>
</dbReference>
<dbReference type="InterPro" id="IPR050111">
    <property type="entry name" value="C-type_lectin/snaclec_domain"/>
</dbReference>
<gene>
    <name evidence="4" type="ORF">IRJ41_011542</name>
</gene>